<evidence type="ECO:0000256" key="3">
    <source>
        <dbReference type="ARBA" id="ARBA00023274"/>
    </source>
</evidence>
<dbReference type="FunFam" id="2.40.50.100:FF:000020">
    <property type="entry name" value="50S ribosomal protein L27"/>
    <property type="match status" value="1"/>
</dbReference>
<dbReference type="PANTHER" id="PTHR15893">
    <property type="entry name" value="RIBOSOMAL PROTEIN L27"/>
    <property type="match status" value="1"/>
</dbReference>
<dbReference type="InterPro" id="IPR001684">
    <property type="entry name" value="Ribosomal_bL27"/>
</dbReference>
<comment type="similarity">
    <text evidence="1">Belongs to the bacterial ribosomal protein bL27 family.</text>
</comment>
<evidence type="ECO:0000313" key="5">
    <source>
        <dbReference type="Proteomes" id="UP001465755"/>
    </source>
</evidence>
<evidence type="ECO:0000256" key="1">
    <source>
        <dbReference type="ARBA" id="ARBA00010797"/>
    </source>
</evidence>
<comment type="caution">
    <text evidence="4">The sequence shown here is derived from an EMBL/GenBank/DDBJ whole genome shotgun (WGS) entry which is preliminary data.</text>
</comment>
<dbReference type="AlphaFoldDB" id="A0AAW1PUT2"/>
<evidence type="ECO:0000256" key="2">
    <source>
        <dbReference type="ARBA" id="ARBA00022980"/>
    </source>
</evidence>
<dbReference type="Gene3D" id="2.40.50.100">
    <property type="match status" value="1"/>
</dbReference>
<protein>
    <recommendedName>
        <fullName evidence="6">50S ribosomal protein L27, chloroplastic</fullName>
    </recommendedName>
</protein>
<proteinExistence type="inferred from homology"/>
<keyword evidence="3" id="KW-0687">Ribonucleoprotein</keyword>
<dbReference type="PROSITE" id="PS00831">
    <property type="entry name" value="RIBOSOMAL_L27"/>
    <property type="match status" value="1"/>
</dbReference>
<organism evidence="4 5">
    <name type="scientific">Symbiochloris irregularis</name>
    <dbReference type="NCBI Taxonomy" id="706552"/>
    <lineage>
        <taxon>Eukaryota</taxon>
        <taxon>Viridiplantae</taxon>
        <taxon>Chlorophyta</taxon>
        <taxon>core chlorophytes</taxon>
        <taxon>Trebouxiophyceae</taxon>
        <taxon>Trebouxiales</taxon>
        <taxon>Trebouxiaceae</taxon>
        <taxon>Symbiochloris</taxon>
    </lineage>
</organism>
<accession>A0AAW1PUT2</accession>
<dbReference type="Proteomes" id="UP001465755">
    <property type="component" value="Unassembled WGS sequence"/>
</dbReference>
<dbReference type="Pfam" id="PF01016">
    <property type="entry name" value="Ribosomal_L27"/>
    <property type="match status" value="1"/>
</dbReference>
<dbReference type="NCBIfam" id="TIGR00062">
    <property type="entry name" value="L27"/>
    <property type="match status" value="1"/>
</dbReference>
<evidence type="ECO:0000313" key="4">
    <source>
        <dbReference type="EMBL" id="KAK9812191.1"/>
    </source>
</evidence>
<dbReference type="SUPFAM" id="SSF110324">
    <property type="entry name" value="Ribosomal L27 protein-like"/>
    <property type="match status" value="1"/>
</dbReference>
<dbReference type="EMBL" id="JALJOQ010000008">
    <property type="protein sequence ID" value="KAK9812191.1"/>
    <property type="molecule type" value="Genomic_DNA"/>
</dbReference>
<dbReference type="GO" id="GO:0005762">
    <property type="term" value="C:mitochondrial large ribosomal subunit"/>
    <property type="evidence" value="ECO:0007669"/>
    <property type="project" value="TreeGrafter"/>
</dbReference>
<dbReference type="PRINTS" id="PR00063">
    <property type="entry name" value="RIBOSOMALL27"/>
</dbReference>
<reference evidence="4 5" key="1">
    <citation type="journal article" date="2024" name="Nat. Commun.">
        <title>Phylogenomics reveals the evolutionary origins of lichenization in chlorophyte algae.</title>
        <authorList>
            <person name="Puginier C."/>
            <person name="Libourel C."/>
            <person name="Otte J."/>
            <person name="Skaloud P."/>
            <person name="Haon M."/>
            <person name="Grisel S."/>
            <person name="Petersen M."/>
            <person name="Berrin J.G."/>
            <person name="Delaux P.M."/>
            <person name="Dal Grande F."/>
            <person name="Keller J."/>
        </authorList>
    </citation>
    <scope>NUCLEOTIDE SEQUENCE [LARGE SCALE GENOMIC DNA]</scope>
    <source>
        <strain evidence="4 5">SAG 2036</strain>
    </source>
</reference>
<dbReference type="GO" id="GO:0003735">
    <property type="term" value="F:structural constituent of ribosome"/>
    <property type="evidence" value="ECO:0007669"/>
    <property type="project" value="InterPro"/>
</dbReference>
<evidence type="ECO:0008006" key="6">
    <source>
        <dbReference type="Google" id="ProtNLM"/>
    </source>
</evidence>
<sequence length="139" mass="15122">MLSCLHSQRSRAGRLAGVLALHGLPAGDVSRGAIKTELDETLCSNACCQKRWATKKAGGNTNNRQGSSLPKFLGIKLYGGQHCNPGNIIVRQRGTRFHPGINVGMGTDHTLFALTEGHVLFRYNKLKKRRSIDIVALNS</sequence>
<dbReference type="GO" id="GO:0006412">
    <property type="term" value="P:translation"/>
    <property type="evidence" value="ECO:0007669"/>
    <property type="project" value="InterPro"/>
</dbReference>
<name>A0AAW1PUT2_9CHLO</name>
<dbReference type="InterPro" id="IPR018261">
    <property type="entry name" value="Ribosomal_bL27_CS"/>
</dbReference>
<dbReference type="PANTHER" id="PTHR15893:SF0">
    <property type="entry name" value="LARGE RIBOSOMAL SUBUNIT PROTEIN BL27M"/>
    <property type="match status" value="1"/>
</dbReference>
<keyword evidence="5" id="KW-1185">Reference proteome</keyword>
<keyword evidence="2" id="KW-0689">Ribosomal protein</keyword>
<gene>
    <name evidence="4" type="ORF">WJX73_003426</name>
</gene>